<evidence type="ECO:0000256" key="2">
    <source>
        <dbReference type="ARBA" id="ARBA00022737"/>
    </source>
</evidence>
<dbReference type="PANTHER" id="PTHR24379:SF121">
    <property type="entry name" value="C2H2-TYPE DOMAIN-CONTAINING PROTEIN"/>
    <property type="match status" value="1"/>
</dbReference>
<feature type="domain" description="C2H2-type" evidence="6">
    <location>
        <begin position="94"/>
        <end position="121"/>
    </location>
</feature>
<sequence>MTRENELYINEAAGLYKCLACNRFFSNADGALSHCRNAAVHSGEWCNRCQWLFVSREACGAHKANSRHHNVCNRCDLDYHTASDLEEHKIEDHHECTVCGEEFINDNNLQQHKRAHLPREIQCFGCYEMFSEFPAMVLHLESGYCTSGVDLDKIDNAVFDDTHCAEYVNHWMDEYRFRCPNCEKDFRFVSGLLQHVDSRACNPRVEYIMQDFWLCIRNCVKFM</sequence>
<dbReference type="AlphaFoldDB" id="A0AAN6F1V3"/>
<dbReference type="InterPro" id="IPR036236">
    <property type="entry name" value="Znf_C2H2_sf"/>
</dbReference>
<dbReference type="PROSITE" id="PS00028">
    <property type="entry name" value="ZINC_FINGER_C2H2_1"/>
    <property type="match status" value="1"/>
</dbReference>
<dbReference type="Gene3D" id="3.30.160.60">
    <property type="entry name" value="Classic Zinc Finger"/>
    <property type="match status" value="1"/>
</dbReference>
<reference evidence="7" key="1">
    <citation type="submission" date="2023-01" db="EMBL/GenBank/DDBJ databases">
        <title>Exophiala dermititidis isolated from Cystic Fibrosis Patient.</title>
        <authorList>
            <person name="Kurbessoian T."/>
            <person name="Crocker A."/>
            <person name="Murante D."/>
            <person name="Hogan D.A."/>
            <person name="Stajich J.E."/>
        </authorList>
    </citation>
    <scope>NUCLEOTIDE SEQUENCE</scope>
    <source>
        <strain evidence="7">Ex8</strain>
    </source>
</reference>
<evidence type="ECO:0000313" key="8">
    <source>
        <dbReference type="Proteomes" id="UP001161757"/>
    </source>
</evidence>
<keyword evidence="2" id="KW-0677">Repeat</keyword>
<protein>
    <recommendedName>
        <fullName evidence="6">C2H2-type domain-containing protein</fullName>
    </recommendedName>
</protein>
<name>A0AAN6F1V3_EXODE</name>
<dbReference type="SMART" id="SM00355">
    <property type="entry name" value="ZnF_C2H2"/>
    <property type="match status" value="5"/>
</dbReference>
<dbReference type="InterPro" id="IPR013087">
    <property type="entry name" value="Znf_C2H2_type"/>
</dbReference>
<gene>
    <name evidence="7" type="ORF">HRR80_002458</name>
</gene>
<evidence type="ECO:0000256" key="1">
    <source>
        <dbReference type="ARBA" id="ARBA00022723"/>
    </source>
</evidence>
<dbReference type="SUPFAM" id="SSF57667">
    <property type="entry name" value="beta-beta-alpha zinc fingers"/>
    <property type="match status" value="1"/>
</dbReference>
<dbReference type="Proteomes" id="UP001161757">
    <property type="component" value="Unassembled WGS sequence"/>
</dbReference>
<proteinExistence type="predicted"/>
<organism evidence="7 8">
    <name type="scientific">Exophiala dermatitidis</name>
    <name type="common">Black yeast-like fungus</name>
    <name type="synonym">Wangiella dermatitidis</name>
    <dbReference type="NCBI Taxonomy" id="5970"/>
    <lineage>
        <taxon>Eukaryota</taxon>
        <taxon>Fungi</taxon>
        <taxon>Dikarya</taxon>
        <taxon>Ascomycota</taxon>
        <taxon>Pezizomycotina</taxon>
        <taxon>Eurotiomycetes</taxon>
        <taxon>Chaetothyriomycetidae</taxon>
        <taxon>Chaetothyriales</taxon>
        <taxon>Herpotrichiellaceae</taxon>
        <taxon>Exophiala</taxon>
    </lineage>
</organism>
<keyword evidence="1" id="KW-0479">Metal-binding</keyword>
<keyword evidence="3 5" id="KW-0863">Zinc-finger</keyword>
<evidence type="ECO:0000259" key="6">
    <source>
        <dbReference type="PROSITE" id="PS50157"/>
    </source>
</evidence>
<comment type="caution">
    <text evidence="7">The sequence shown here is derived from an EMBL/GenBank/DDBJ whole genome shotgun (WGS) entry which is preliminary data.</text>
</comment>
<evidence type="ECO:0000256" key="4">
    <source>
        <dbReference type="ARBA" id="ARBA00022833"/>
    </source>
</evidence>
<accession>A0AAN6F1V3</accession>
<dbReference type="GO" id="GO:0008270">
    <property type="term" value="F:zinc ion binding"/>
    <property type="evidence" value="ECO:0007669"/>
    <property type="project" value="UniProtKB-KW"/>
</dbReference>
<evidence type="ECO:0000256" key="3">
    <source>
        <dbReference type="ARBA" id="ARBA00022771"/>
    </source>
</evidence>
<dbReference type="PROSITE" id="PS50157">
    <property type="entry name" value="ZINC_FINGER_C2H2_2"/>
    <property type="match status" value="2"/>
</dbReference>
<dbReference type="Pfam" id="PF00096">
    <property type="entry name" value="zf-C2H2"/>
    <property type="match status" value="1"/>
</dbReference>
<keyword evidence="4" id="KW-0862">Zinc</keyword>
<evidence type="ECO:0000313" key="7">
    <source>
        <dbReference type="EMBL" id="KAJ8993957.1"/>
    </source>
</evidence>
<dbReference type="PANTHER" id="PTHR24379">
    <property type="entry name" value="KRAB AND ZINC FINGER DOMAIN-CONTAINING"/>
    <property type="match status" value="1"/>
</dbReference>
<evidence type="ECO:0000256" key="5">
    <source>
        <dbReference type="PROSITE-ProRule" id="PRU00042"/>
    </source>
</evidence>
<feature type="domain" description="C2H2-type" evidence="6">
    <location>
        <begin position="16"/>
        <end position="44"/>
    </location>
</feature>
<dbReference type="EMBL" id="JAJGCB010000003">
    <property type="protein sequence ID" value="KAJ8993957.1"/>
    <property type="molecule type" value="Genomic_DNA"/>
</dbReference>